<organism evidence="5 6">
    <name type="scientific">Acetobacterium bakii</name>
    <dbReference type="NCBI Taxonomy" id="52689"/>
    <lineage>
        <taxon>Bacteria</taxon>
        <taxon>Bacillati</taxon>
        <taxon>Bacillota</taxon>
        <taxon>Clostridia</taxon>
        <taxon>Eubacteriales</taxon>
        <taxon>Eubacteriaceae</taxon>
        <taxon>Acetobacterium</taxon>
    </lineage>
</organism>
<evidence type="ECO:0000256" key="3">
    <source>
        <dbReference type="PROSITE-ProRule" id="PRU00169"/>
    </source>
</evidence>
<dbReference type="EMBL" id="LGYO01000045">
    <property type="protein sequence ID" value="KNZ40716.1"/>
    <property type="molecule type" value="Genomic_DNA"/>
</dbReference>
<evidence type="ECO:0000256" key="2">
    <source>
        <dbReference type="ARBA" id="ARBA00024867"/>
    </source>
</evidence>
<feature type="domain" description="Response regulatory" evidence="4">
    <location>
        <begin position="3"/>
        <end position="118"/>
    </location>
</feature>
<dbReference type="InterPro" id="IPR011006">
    <property type="entry name" value="CheY-like_superfamily"/>
</dbReference>
<proteinExistence type="predicted"/>
<protein>
    <recommendedName>
        <fullName evidence="1">Stage 0 sporulation protein A homolog</fullName>
    </recommendedName>
</protein>
<evidence type="ECO:0000313" key="5">
    <source>
        <dbReference type="EMBL" id="KNZ40716.1"/>
    </source>
</evidence>
<dbReference type="SMART" id="SM00448">
    <property type="entry name" value="REC"/>
    <property type="match status" value="1"/>
</dbReference>
<keyword evidence="3" id="KW-0597">Phosphoprotein</keyword>
<dbReference type="OrthoDB" id="9790669at2"/>
<keyword evidence="6" id="KW-1185">Reference proteome</keyword>
<dbReference type="Pfam" id="PF00072">
    <property type="entry name" value="Response_reg"/>
    <property type="match status" value="1"/>
</dbReference>
<dbReference type="PATRIC" id="fig|52689.4.peg.2762"/>
<dbReference type="SUPFAM" id="SSF52172">
    <property type="entry name" value="CheY-like"/>
    <property type="match status" value="1"/>
</dbReference>
<feature type="modified residue" description="4-aspartylphosphate" evidence="3">
    <location>
        <position position="53"/>
    </location>
</feature>
<comment type="caution">
    <text evidence="5">The sequence shown here is derived from an EMBL/GenBank/DDBJ whole genome shotgun (WGS) entry which is preliminary data.</text>
</comment>
<accession>A0A0L6TWR7</accession>
<dbReference type="STRING" id="52689.AKG39_16145"/>
<dbReference type="InterPro" id="IPR052048">
    <property type="entry name" value="ST_Response_Regulator"/>
</dbReference>
<dbReference type="GO" id="GO:0000160">
    <property type="term" value="P:phosphorelay signal transduction system"/>
    <property type="evidence" value="ECO:0007669"/>
    <property type="project" value="InterPro"/>
</dbReference>
<comment type="function">
    <text evidence="2">May play the central regulatory role in sporulation. It may be an element of the effector pathway responsible for the activation of sporulation genes in response to nutritional stress. Spo0A may act in concert with spo0H (a sigma factor) to control the expression of some genes that are critical to the sporulation process.</text>
</comment>
<evidence type="ECO:0000256" key="1">
    <source>
        <dbReference type="ARBA" id="ARBA00018672"/>
    </source>
</evidence>
<name>A0A0L6TWR7_9FIRM</name>
<dbReference type="Gene3D" id="3.40.50.2300">
    <property type="match status" value="1"/>
</dbReference>
<dbReference type="InterPro" id="IPR001789">
    <property type="entry name" value="Sig_transdc_resp-reg_receiver"/>
</dbReference>
<evidence type="ECO:0000259" key="4">
    <source>
        <dbReference type="PROSITE" id="PS50110"/>
    </source>
</evidence>
<dbReference type="Proteomes" id="UP000036873">
    <property type="component" value="Unassembled WGS sequence"/>
</dbReference>
<dbReference type="AlphaFoldDB" id="A0A0L6TWR7"/>
<dbReference type="RefSeq" id="WP_050741439.1">
    <property type="nucleotide sequence ID" value="NZ_LGYO01000045.1"/>
</dbReference>
<gene>
    <name evidence="5" type="ORF">AKG39_16145</name>
</gene>
<evidence type="ECO:0000313" key="6">
    <source>
        <dbReference type="Proteomes" id="UP000036873"/>
    </source>
</evidence>
<dbReference type="PANTHER" id="PTHR43228">
    <property type="entry name" value="TWO-COMPONENT RESPONSE REGULATOR"/>
    <property type="match status" value="1"/>
</dbReference>
<dbReference type="PROSITE" id="PS50110">
    <property type="entry name" value="RESPONSE_REGULATORY"/>
    <property type="match status" value="1"/>
</dbReference>
<sequence length="119" mass="12793">MAKILIVDDSAVSRKKLRTILEAAHHEIIGEASDGAVGCRKYEELSPDLVTMDITMPKVDGITALKDILKFNPLARVVMITALGKGSTILDSLNAGAKNYITKPFANDQVIDAIAEALE</sequence>
<dbReference type="PANTHER" id="PTHR43228:SF1">
    <property type="entry name" value="TWO-COMPONENT RESPONSE REGULATOR ARR22"/>
    <property type="match status" value="1"/>
</dbReference>
<reference evidence="6" key="1">
    <citation type="submission" date="2015-07" db="EMBL/GenBank/DDBJ databases">
        <title>Draft genome sequence of Acetobacterium bakii DSM 8293, a potential psychrophilic chemical producer through syngas fermentation.</title>
        <authorList>
            <person name="Song Y."/>
            <person name="Hwang S."/>
            <person name="Cho B.-K."/>
        </authorList>
    </citation>
    <scope>NUCLEOTIDE SEQUENCE [LARGE SCALE GENOMIC DNA]</scope>
    <source>
        <strain evidence="6">DSM 8239</strain>
    </source>
</reference>